<protein>
    <submittedName>
        <fullName evidence="1">Elongation factor 1-alpha 1</fullName>
    </submittedName>
</protein>
<dbReference type="SUPFAM" id="SSF50447">
    <property type="entry name" value="Translation proteins"/>
    <property type="match status" value="1"/>
</dbReference>
<proteinExistence type="predicted"/>
<keyword evidence="1" id="KW-0648">Protein biosynthesis</keyword>
<dbReference type="STRING" id="246437.L9KHK1"/>
<reference evidence="2" key="2">
    <citation type="journal article" date="2013" name="Nat. Commun.">
        <title>Genome of the Chinese tree shrew.</title>
        <authorList>
            <person name="Fan Y."/>
            <person name="Huang Z.Y."/>
            <person name="Cao C.C."/>
            <person name="Chen C.S."/>
            <person name="Chen Y.X."/>
            <person name="Fan D.D."/>
            <person name="He J."/>
            <person name="Hou H.L."/>
            <person name="Hu L."/>
            <person name="Hu X.T."/>
            <person name="Jiang X.T."/>
            <person name="Lai R."/>
            <person name="Lang Y.S."/>
            <person name="Liang B."/>
            <person name="Liao S.G."/>
            <person name="Mu D."/>
            <person name="Ma Y.Y."/>
            <person name="Niu Y.Y."/>
            <person name="Sun X.Q."/>
            <person name="Xia J.Q."/>
            <person name="Xiao J."/>
            <person name="Xiong Z.Q."/>
            <person name="Xu L."/>
            <person name="Yang L."/>
            <person name="Zhang Y."/>
            <person name="Zhao W."/>
            <person name="Zhao X.D."/>
            <person name="Zheng Y.T."/>
            <person name="Zhou J.M."/>
            <person name="Zhu Y.B."/>
            <person name="Zhang G.J."/>
            <person name="Wang J."/>
            <person name="Yao Y.G."/>
        </authorList>
    </citation>
    <scope>NUCLEOTIDE SEQUENCE [LARGE SCALE GENOMIC DNA]</scope>
</reference>
<gene>
    <name evidence="1" type="ORF">TREES_T100019535</name>
</gene>
<sequence>MVVTFAPVNVTIEVKSIDVHCEILSEALPGDNVVFNVKNVSAKDVWHSNVAGDSKKPPTNGNNQLHCSVLLCGTRYQVQNHHMSLRVESLSLTYLNFGVDQYRCLSHSFGYWKFKAQ</sequence>
<name>L9KHK1_TUPCH</name>
<keyword evidence="1" id="KW-0251">Elongation factor</keyword>
<dbReference type="Gene3D" id="2.40.30.10">
    <property type="entry name" value="Translation factors"/>
    <property type="match status" value="1"/>
</dbReference>
<dbReference type="InParanoid" id="L9KHK1"/>
<evidence type="ECO:0000313" key="1">
    <source>
        <dbReference type="EMBL" id="ELW60762.1"/>
    </source>
</evidence>
<dbReference type="PANTHER" id="PTHR44830">
    <property type="entry name" value="ELONGATION FACTOR 1 ALPHA"/>
    <property type="match status" value="1"/>
</dbReference>
<keyword evidence="2" id="KW-1185">Reference proteome</keyword>
<dbReference type="Proteomes" id="UP000011518">
    <property type="component" value="Unassembled WGS sequence"/>
</dbReference>
<dbReference type="AlphaFoldDB" id="L9KHK1"/>
<accession>L9KHK1</accession>
<organism evidence="1 2">
    <name type="scientific">Tupaia chinensis</name>
    <name type="common">Chinese tree shrew</name>
    <name type="synonym">Tupaia belangeri chinensis</name>
    <dbReference type="NCBI Taxonomy" id="246437"/>
    <lineage>
        <taxon>Eukaryota</taxon>
        <taxon>Metazoa</taxon>
        <taxon>Chordata</taxon>
        <taxon>Craniata</taxon>
        <taxon>Vertebrata</taxon>
        <taxon>Euteleostomi</taxon>
        <taxon>Mammalia</taxon>
        <taxon>Eutheria</taxon>
        <taxon>Euarchontoglires</taxon>
        <taxon>Scandentia</taxon>
        <taxon>Tupaiidae</taxon>
        <taxon>Tupaia</taxon>
    </lineage>
</organism>
<dbReference type="GO" id="GO:0003746">
    <property type="term" value="F:translation elongation factor activity"/>
    <property type="evidence" value="ECO:0007669"/>
    <property type="project" value="UniProtKB-KW"/>
</dbReference>
<dbReference type="InterPro" id="IPR009000">
    <property type="entry name" value="Transl_B-barrel_sf"/>
</dbReference>
<reference evidence="2" key="1">
    <citation type="submission" date="2012-07" db="EMBL/GenBank/DDBJ databases">
        <title>Genome of the Chinese tree shrew, a rising model animal genetically related to primates.</title>
        <authorList>
            <person name="Zhang G."/>
            <person name="Fan Y."/>
            <person name="Yao Y."/>
            <person name="Huang Z."/>
        </authorList>
    </citation>
    <scope>NUCLEOTIDE SEQUENCE [LARGE SCALE GENOMIC DNA]</scope>
</reference>
<dbReference type="EMBL" id="KB320884">
    <property type="protein sequence ID" value="ELW60762.1"/>
    <property type="molecule type" value="Genomic_DNA"/>
</dbReference>
<evidence type="ECO:0000313" key="2">
    <source>
        <dbReference type="Proteomes" id="UP000011518"/>
    </source>
</evidence>
<dbReference type="PANTHER" id="PTHR44830:SF1">
    <property type="entry name" value="TR-TYPE G DOMAIN-CONTAINING PROTEIN"/>
    <property type="match status" value="1"/>
</dbReference>